<feature type="compositionally biased region" description="Acidic residues" evidence="3">
    <location>
        <begin position="128"/>
        <end position="139"/>
    </location>
</feature>
<sequence>MLSLGLVKQLKSDTENLHMEEIVTRIQKLVKISECQPDIQQNCKMKKVERGATNFEDSGGTGLGEGEGKKDVSDRIESEDQLESALKEGEKEEAGDKDLQEEDKGIEMNEDFEGKLQDVEKNERGENQDEEDGPGEGEATESKMVAKDDNKSKKERDKEQKKKEDLDEIEDTRKENEMNEDGQEYDDNFTDPYGGEANIEDEEEEKMELPDDMNLDNGDTNENDDDDDDEMDQLPGEIEEKGIFPEDEKEPKEDGEEEDAEENTAKGQEEPNEKESVEDDDGELGEKDDGEQDEEESSEERNKDERRQGTEEGNDLNNEENNLEDKAEASEDKSSKDLAEAAEMDTTDGSKDQTKEQSKSDTGGQREDDEEKQEEQGQMGEQTEDQEGTGQSESRTREDAHQGESSALVTQASANDQSDMKKPRRPGETDENRTLGDNNKRIQQGLMTKESKQRKSEADQQQQEKDNDAEKESQHSTYEHISKSEDHFDAHMVDAGTQEQAKEAPAPADRQEEEMADEDMLDTPMEVEEEELGEAGEEKKATSQEGKNEEQREQRQGKQDPQAEGEAQIVTEGETVLENIIQRPPETYFHTLMPDQDEEKDKPVAKFDEDVEKTRRQIEVVSTHDECEGSSWARQEAQVASVAMQLCEQLRLILEPTQAARLRGDYRTGKRLNMRKVIPYIASQFRKDKIWLRRTQPSKRTYQILVAVDDSESMMEARAGSLAVESVALVTRALTLLEVGQLGVISFGATTKILHPLDQPFNETSGNRILTNLKFDQKVTNFSRMLEDSVAILSGSRITGSHGHPDTAQLLLILSDGQTQTRMETVKAAVAARPHTTTCREVGVGECGRTDTTLAAVWLSAAASPITHADSTLLSTLLKEDTRGSALTWSNQQVEPRHKRWWFGSTTMN</sequence>
<feature type="compositionally biased region" description="Basic and acidic residues" evidence="3">
    <location>
        <begin position="263"/>
        <end position="275"/>
    </location>
</feature>
<feature type="compositionally biased region" description="Acidic residues" evidence="3">
    <location>
        <begin position="253"/>
        <end position="262"/>
    </location>
</feature>
<dbReference type="GO" id="GO:0030687">
    <property type="term" value="C:preribosome, large subunit precursor"/>
    <property type="evidence" value="ECO:0007669"/>
    <property type="project" value="TreeGrafter"/>
</dbReference>
<feature type="compositionally biased region" description="Acidic residues" evidence="3">
    <location>
        <begin position="312"/>
        <end position="322"/>
    </location>
</feature>
<keyword evidence="6" id="KW-1185">Reference proteome</keyword>
<feature type="compositionally biased region" description="Basic and acidic residues" evidence="3">
    <location>
        <begin position="348"/>
        <end position="359"/>
    </location>
</feature>
<dbReference type="PANTHER" id="PTHR48103:SF2">
    <property type="entry name" value="MIDASIN"/>
    <property type="match status" value="1"/>
</dbReference>
<organism evidence="5 6">
    <name type="scientific">Scylla paramamosain</name>
    <name type="common">Mud crab</name>
    <dbReference type="NCBI Taxonomy" id="85552"/>
    <lineage>
        <taxon>Eukaryota</taxon>
        <taxon>Metazoa</taxon>
        <taxon>Ecdysozoa</taxon>
        <taxon>Arthropoda</taxon>
        <taxon>Crustacea</taxon>
        <taxon>Multicrustacea</taxon>
        <taxon>Malacostraca</taxon>
        <taxon>Eumalacostraca</taxon>
        <taxon>Eucarida</taxon>
        <taxon>Decapoda</taxon>
        <taxon>Pleocyemata</taxon>
        <taxon>Brachyura</taxon>
        <taxon>Eubrachyura</taxon>
        <taxon>Portunoidea</taxon>
        <taxon>Portunidae</taxon>
        <taxon>Portuninae</taxon>
        <taxon>Scylla</taxon>
    </lineage>
</organism>
<protein>
    <recommendedName>
        <fullName evidence="4">VWFA domain-containing protein</fullName>
    </recommendedName>
</protein>
<feature type="compositionally biased region" description="Basic and acidic residues" evidence="3">
    <location>
        <begin position="418"/>
        <end position="440"/>
    </location>
</feature>
<feature type="domain" description="VWFA" evidence="4">
    <location>
        <begin position="703"/>
        <end position="846"/>
    </location>
</feature>
<accession>A0AAW0T4J0</accession>
<dbReference type="GO" id="GO:0005524">
    <property type="term" value="F:ATP binding"/>
    <property type="evidence" value="ECO:0007669"/>
    <property type="project" value="UniProtKB-KW"/>
</dbReference>
<feature type="compositionally biased region" description="Basic and acidic residues" evidence="3">
    <location>
        <begin position="299"/>
        <end position="310"/>
    </location>
</feature>
<feature type="compositionally biased region" description="Basic and acidic residues" evidence="3">
    <location>
        <begin position="238"/>
        <end position="252"/>
    </location>
</feature>
<name>A0AAW0T4J0_SCYPA</name>
<feature type="compositionally biased region" description="Acidic residues" evidence="3">
    <location>
        <begin position="198"/>
        <end position="232"/>
    </location>
</feature>
<dbReference type="InterPro" id="IPR002035">
    <property type="entry name" value="VWF_A"/>
</dbReference>
<evidence type="ECO:0000256" key="1">
    <source>
        <dbReference type="ARBA" id="ARBA00022741"/>
    </source>
</evidence>
<dbReference type="Gene3D" id="3.40.50.410">
    <property type="entry name" value="von Willebrand factor, type A domain"/>
    <property type="match status" value="1"/>
</dbReference>
<dbReference type="SUPFAM" id="SSF53300">
    <property type="entry name" value="vWA-like"/>
    <property type="match status" value="1"/>
</dbReference>
<evidence type="ECO:0000256" key="3">
    <source>
        <dbReference type="SAM" id="MobiDB-lite"/>
    </source>
</evidence>
<feature type="compositionally biased region" description="Acidic residues" evidence="3">
    <location>
        <begin position="276"/>
        <end position="298"/>
    </location>
</feature>
<dbReference type="GO" id="GO:0000027">
    <property type="term" value="P:ribosomal large subunit assembly"/>
    <property type="evidence" value="ECO:0007669"/>
    <property type="project" value="TreeGrafter"/>
</dbReference>
<dbReference type="GO" id="GO:0005634">
    <property type="term" value="C:nucleus"/>
    <property type="evidence" value="ECO:0007669"/>
    <property type="project" value="TreeGrafter"/>
</dbReference>
<proteinExistence type="predicted"/>
<evidence type="ECO:0000313" key="6">
    <source>
        <dbReference type="Proteomes" id="UP001487740"/>
    </source>
</evidence>
<dbReference type="EMBL" id="JARAKH010000039">
    <property type="protein sequence ID" value="KAK8382122.1"/>
    <property type="molecule type" value="Genomic_DNA"/>
</dbReference>
<evidence type="ECO:0000313" key="5">
    <source>
        <dbReference type="EMBL" id="KAK8382122.1"/>
    </source>
</evidence>
<dbReference type="InterPro" id="IPR036465">
    <property type="entry name" value="vWFA_dom_sf"/>
</dbReference>
<keyword evidence="2" id="KW-0067">ATP-binding</keyword>
<dbReference type="PROSITE" id="PS50234">
    <property type="entry name" value="VWFA"/>
    <property type="match status" value="1"/>
</dbReference>
<feature type="compositionally biased region" description="Polar residues" evidence="3">
    <location>
        <begin position="403"/>
        <end position="417"/>
    </location>
</feature>
<feature type="compositionally biased region" description="Basic and acidic residues" evidence="3">
    <location>
        <begin position="323"/>
        <end position="339"/>
    </location>
</feature>
<feature type="compositionally biased region" description="Basic and acidic residues" evidence="3">
    <location>
        <begin position="449"/>
        <end position="492"/>
    </location>
</feature>
<feature type="region of interest" description="Disordered" evidence="3">
    <location>
        <begin position="45"/>
        <end position="566"/>
    </location>
</feature>
<dbReference type="Proteomes" id="UP001487740">
    <property type="component" value="Unassembled WGS sequence"/>
</dbReference>
<gene>
    <name evidence="5" type="ORF">O3P69_015232</name>
</gene>
<feature type="compositionally biased region" description="Basic and acidic residues" evidence="3">
    <location>
        <begin position="66"/>
        <end position="78"/>
    </location>
</feature>
<dbReference type="AlphaFoldDB" id="A0AAW0T4J0"/>
<keyword evidence="1" id="KW-0547">Nucleotide-binding</keyword>
<dbReference type="GO" id="GO:0000055">
    <property type="term" value="P:ribosomal large subunit export from nucleus"/>
    <property type="evidence" value="ECO:0007669"/>
    <property type="project" value="TreeGrafter"/>
</dbReference>
<feature type="compositionally biased region" description="Acidic residues" evidence="3">
    <location>
        <begin position="511"/>
        <end position="535"/>
    </location>
</feature>
<evidence type="ECO:0000259" key="4">
    <source>
        <dbReference type="PROSITE" id="PS50234"/>
    </source>
</evidence>
<dbReference type="PANTHER" id="PTHR48103">
    <property type="entry name" value="MIDASIN-RELATED"/>
    <property type="match status" value="1"/>
</dbReference>
<evidence type="ECO:0000256" key="2">
    <source>
        <dbReference type="ARBA" id="ARBA00022840"/>
    </source>
</evidence>
<reference evidence="5 6" key="1">
    <citation type="submission" date="2023-03" db="EMBL/GenBank/DDBJ databases">
        <title>High-quality genome of Scylla paramamosain provides insights in environmental adaptation.</title>
        <authorList>
            <person name="Zhang L."/>
        </authorList>
    </citation>
    <scope>NUCLEOTIDE SEQUENCE [LARGE SCALE GENOMIC DNA]</scope>
    <source>
        <strain evidence="5">LZ_2023a</strain>
        <tissue evidence="5">Muscle</tissue>
    </source>
</reference>
<comment type="caution">
    <text evidence="5">The sequence shown here is derived from an EMBL/GenBank/DDBJ whole genome shotgun (WGS) entry which is preliminary data.</text>
</comment>
<feature type="compositionally biased region" description="Basic and acidic residues" evidence="3">
    <location>
        <begin position="140"/>
        <end position="177"/>
    </location>
</feature>
<feature type="compositionally biased region" description="Basic and acidic residues" evidence="3">
    <location>
        <begin position="536"/>
        <end position="558"/>
    </location>
</feature>
<feature type="compositionally biased region" description="Acidic residues" evidence="3">
    <location>
        <begin position="178"/>
        <end position="189"/>
    </location>
</feature>
<feature type="compositionally biased region" description="Basic and acidic residues" evidence="3">
    <location>
        <begin position="85"/>
        <end position="127"/>
    </location>
</feature>